<evidence type="ECO:0008006" key="13">
    <source>
        <dbReference type="Google" id="ProtNLM"/>
    </source>
</evidence>
<evidence type="ECO:0000256" key="9">
    <source>
        <dbReference type="ARBA" id="ARBA00046435"/>
    </source>
</evidence>
<dbReference type="PANTHER" id="PTHR14517:SF6">
    <property type="entry name" value="RE41410P"/>
    <property type="match status" value="1"/>
</dbReference>
<reference evidence="11 12" key="1">
    <citation type="submission" date="2017-08" db="EMBL/GenBank/DDBJ databases">
        <title>Acidophilic green algal genome provides insights into adaptation to an acidic environment.</title>
        <authorList>
            <person name="Hirooka S."/>
            <person name="Hirose Y."/>
            <person name="Kanesaki Y."/>
            <person name="Higuchi S."/>
            <person name="Fujiwara T."/>
            <person name="Onuma R."/>
            <person name="Era A."/>
            <person name="Ohbayashi R."/>
            <person name="Uzuka A."/>
            <person name="Nozaki H."/>
            <person name="Yoshikawa H."/>
            <person name="Miyagishima S.Y."/>
        </authorList>
    </citation>
    <scope>NUCLEOTIDE SEQUENCE [LARGE SCALE GENOMIC DNA]</scope>
    <source>
        <strain evidence="11 12">NIES-2499</strain>
    </source>
</reference>
<dbReference type="EMBL" id="BEGY01000013">
    <property type="protein sequence ID" value="GAX75588.1"/>
    <property type="molecule type" value="Genomic_DNA"/>
</dbReference>
<evidence type="ECO:0000256" key="10">
    <source>
        <dbReference type="SAM" id="Coils"/>
    </source>
</evidence>
<proteinExistence type="inferred from homology"/>
<evidence type="ECO:0000313" key="12">
    <source>
        <dbReference type="Proteomes" id="UP000232323"/>
    </source>
</evidence>
<sequence>MCEKPWCACNSISTSSTFEIREPCNMGRLVTQVPNEDPERIKRVLDAKYRTIGIDKDALAKQVEEKRLREKAERDREEQYAQMSQYYADQLLLQQQEADRLRGTIKADLEKYRQENQLNFTRKEWDLNRPDHKHIDGPARMGDDDPRLGTASMQKFEGEDLSAGDRKTAQIDQAKAWWEEQAAQKAAMKAAEAEAEMAHAELVKYQDLIQLDARSQETVLRREMNNATVNINQQLAEEKRLREQQAKTAELAANMAELDTTLSSPFMTEDPNLAASALSAVRVRKDHFKGMTEAEKKAILDTQLAQMEELKARRQAKELEDAMYARTQHDIQRALAEQSRRVDDFKKGQLAKAQEVLKKQMEEKEHRDKDLASLYRNKIHDSYFLQFGTSHR</sequence>
<keyword evidence="6" id="KW-0969">Cilium</keyword>
<evidence type="ECO:0000256" key="6">
    <source>
        <dbReference type="ARBA" id="ARBA00023069"/>
    </source>
</evidence>
<dbReference type="Pfam" id="PF05914">
    <property type="entry name" value="RIB43A"/>
    <property type="match status" value="1"/>
</dbReference>
<keyword evidence="8" id="KW-0966">Cell projection</keyword>
<dbReference type="PANTHER" id="PTHR14517">
    <property type="entry name" value="RIB43A-RELATED"/>
    <property type="match status" value="1"/>
</dbReference>
<name>A0A250WXL4_9CHLO</name>
<dbReference type="OrthoDB" id="429119at2759"/>
<dbReference type="InterPro" id="IPR008805">
    <property type="entry name" value="RIB43A"/>
</dbReference>
<comment type="subcellular location">
    <subcellularLocation>
        <location evidence="1">Cytoplasm</location>
        <location evidence="1">Cytoskeleton</location>
        <location evidence="1">Flagellum axoneme</location>
    </subcellularLocation>
</comment>
<dbReference type="STRING" id="1157962.A0A250WXL4"/>
<comment type="caution">
    <text evidence="11">The sequence shown here is derived from an EMBL/GenBank/DDBJ whole genome shotgun (WGS) entry which is preliminary data.</text>
</comment>
<organism evidence="11 12">
    <name type="scientific">Chlamydomonas eustigma</name>
    <dbReference type="NCBI Taxonomy" id="1157962"/>
    <lineage>
        <taxon>Eukaryota</taxon>
        <taxon>Viridiplantae</taxon>
        <taxon>Chlorophyta</taxon>
        <taxon>core chlorophytes</taxon>
        <taxon>Chlorophyceae</taxon>
        <taxon>CS clade</taxon>
        <taxon>Chlamydomonadales</taxon>
        <taxon>Chlamydomonadaceae</taxon>
        <taxon>Chlamydomonas</taxon>
    </lineage>
</organism>
<evidence type="ECO:0000256" key="2">
    <source>
        <dbReference type="ARBA" id="ARBA00006875"/>
    </source>
</evidence>
<dbReference type="Proteomes" id="UP000232323">
    <property type="component" value="Unassembled WGS sequence"/>
</dbReference>
<keyword evidence="4" id="KW-0282">Flagellum</keyword>
<comment type="similarity">
    <text evidence="2">Belongs to the RIB43A family.</text>
</comment>
<evidence type="ECO:0000256" key="1">
    <source>
        <dbReference type="ARBA" id="ARBA00004611"/>
    </source>
</evidence>
<keyword evidence="5 10" id="KW-0175">Coiled coil</keyword>
<keyword evidence="7" id="KW-0206">Cytoskeleton</keyword>
<protein>
    <recommendedName>
        <fullName evidence="13">RIB43A-like with coiled-coils protein 2</fullName>
    </recommendedName>
</protein>
<evidence type="ECO:0000256" key="5">
    <source>
        <dbReference type="ARBA" id="ARBA00023054"/>
    </source>
</evidence>
<dbReference type="AlphaFoldDB" id="A0A250WXL4"/>
<gene>
    <name evidence="11" type="ORF">CEUSTIGMA_g3032.t1</name>
</gene>
<keyword evidence="3" id="KW-0963">Cytoplasm</keyword>
<feature type="coiled-coil region" evidence="10">
    <location>
        <begin position="183"/>
        <end position="261"/>
    </location>
</feature>
<comment type="subunit">
    <text evidence="9">Microtubule inner protein component of sperm flagellar doublet microtubules.</text>
</comment>
<evidence type="ECO:0000256" key="4">
    <source>
        <dbReference type="ARBA" id="ARBA00022846"/>
    </source>
</evidence>
<evidence type="ECO:0000256" key="7">
    <source>
        <dbReference type="ARBA" id="ARBA00023212"/>
    </source>
</evidence>
<evidence type="ECO:0000313" key="11">
    <source>
        <dbReference type="EMBL" id="GAX75588.1"/>
    </source>
</evidence>
<accession>A0A250WXL4</accession>
<keyword evidence="12" id="KW-1185">Reference proteome</keyword>
<evidence type="ECO:0000256" key="3">
    <source>
        <dbReference type="ARBA" id="ARBA00022490"/>
    </source>
</evidence>
<evidence type="ECO:0000256" key="8">
    <source>
        <dbReference type="ARBA" id="ARBA00023273"/>
    </source>
</evidence>